<dbReference type="Gene3D" id="1.10.10.10">
    <property type="entry name" value="Winged helix-like DNA-binding domain superfamily/Winged helix DNA-binding domain"/>
    <property type="match status" value="1"/>
</dbReference>
<evidence type="ECO:0000313" key="3">
    <source>
        <dbReference type="Proteomes" id="UP000619536"/>
    </source>
</evidence>
<evidence type="ECO:0000256" key="1">
    <source>
        <dbReference type="ARBA" id="ARBA00006479"/>
    </source>
</evidence>
<gene>
    <name evidence="2" type="ORF">GCM10007377_04360</name>
</gene>
<comment type="similarity">
    <text evidence="1">Belongs to the ROK (NagC/XylR) family.</text>
</comment>
<dbReference type="SUPFAM" id="SSF46785">
    <property type="entry name" value="Winged helix' DNA-binding domain"/>
    <property type="match status" value="1"/>
</dbReference>
<dbReference type="PANTHER" id="PTHR18964">
    <property type="entry name" value="ROK (REPRESSOR, ORF, KINASE) FAMILY"/>
    <property type="match status" value="1"/>
</dbReference>
<dbReference type="PROSITE" id="PS01125">
    <property type="entry name" value="ROK"/>
    <property type="match status" value="1"/>
</dbReference>
<dbReference type="InterPro" id="IPR036388">
    <property type="entry name" value="WH-like_DNA-bd_sf"/>
</dbReference>
<dbReference type="InterPro" id="IPR049874">
    <property type="entry name" value="ROK_cs"/>
</dbReference>
<keyword evidence="3" id="KW-1185">Reference proteome</keyword>
<dbReference type="Pfam" id="PF00480">
    <property type="entry name" value="ROK"/>
    <property type="match status" value="2"/>
</dbReference>
<dbReference type="InterPro" id="IPR043129">
    <property type="entry name" value="ATPase_NBD"/>
</dbReference>
<comment type="caution">
    <text evidence="2">The sequence shown here is derived from an EMBL/GenBank/DDBJ whole genome shotgun (WGS) entry which is preliminary data.</text>
</comment>
<dbReference type="InterPro" id="IPR000600">
    <property type="entry name" value="ROK"/>
</dbReference>
<dbReference type="Proteomes" id="UP000619536">
    <property type="component" value="Unassembled WGS sequence"/>
</dbReference>
<protein>
    <submittedName>
        <fullName evidence="2">NagC family transcriptional regulator</fullName>
    </submittedName>
</protein>
<organism evidence="2 3">
    <name type="scientific">Galliscardovia ingluviei</name>
    <dbReference type="NCBI Taxonomy" id="1769422"/>
    <lineage>
        <taxon>Bacteria</taxon>
        <taxon>Bacillati</taxon>
        <taxon>Actinomycetota</taxon>
        <taxon>Actinomycetes</taxon>
        <taxon>Bifidobacteriales</taxon>
        <taxon>Bifidobacteriaceae</taxon>
        <taxon>Galliscardovia</taxon>
    </lineage>
</organism>
<dbReference type="InterPro" id="IPR036390">
    <property type="entry name" value="WH_DNA-bd_sf"/>
</dbReference>
<dbReference type="SUPFAM" id="SSF53067">
    <property type="entry name" value="Actin-like ATPase domain"/>
    <property type="match status" value="1"/>
</dbReference>
<dbReference type="EMBL" id="BMDH01000001">
    <property type="protein sequence ID" value="GGI13118.1"/>
    <property type="molecule type" value="Genomic_DNA"/>
</dbReference>
<name>A0A8J3AGW2_9BIFI</name>
<sequence length="424" mass="45998">MPRTYGTTHSSMAEFNRSRIVQILHTQGTRSRAQLARQLHLTPAAITKITANLIEANIIEETGAIDGLMQRRSIGLQLNNQAWHVIGIKIARSSVTLAIFDVRGQIQHQHTIEHIHESDVQDICQTIKTAVFTMLQNDPSIKAIGIAVPGPYLRNEGRIALATSVSGWQSINFKSEFAQSFPVPTLIEHDARAGAVAQSLFGTFENLPDTSPSTHGSHTIKQANTNYLAYYLLGEGVGLGIISDGILLSGTLGTSTELGHVSIDVHGRPCECGNYGCLETYCSAAAVHQTMMNHSSYFLKHYQVDPQTLTHEQAASWLIAHYPSDDSCITDIMTSAYEAIAYGCVSIINAFNPSIIVLGDTLAQGGDALLSTITHICKQRVLPELWQSTHIVTSHLHVDATLLGAGAIATQELLAHPSSVMQHP</sequence>
<reference evidence="2" key="1">
    <citation type="journal article" date="2014" name="Int. J. Syst. Evol. Microbiol.">
        <title>Complete genome sequence of Corynebacterium casei LMG S-19264T (=DSM 44701T), isolated from a smear-ripened cheese.</title>
        <authorList>
            <consortium name="US DOE Joint Genome Institute (JGI-PGF)"/>
            <person name="Walter F."/>
            <person name="Albersmeier A."/>
            <person name="Kalinowski J."/>
            <person name="Ruckert C."/>
        </authorList>
    </citation>
    <scope>NUCLEOTIDE SEQUENCE</scope>
    <source>
        <strain evidence="2">CCM 8606</strain>
    </source>
</reference>
<evidence type="ECO:0000313" key="2">
    <source>
        <dbReference type="EMBL" id="GGI13118.1"/>
    </source>
</evidence>
<dbReference type="Gene3D" id="3.30.420.40">
    <property type="match status" value="2"/>
</dbReference>
<dbReference type="AlphaFoldDB" id="A0A8J3AGW2"/>
<dbReference type="PANTHER" id="PTHR18964:SF149">
    <property type="entry name" value="BIFUNCTIONAL UDP-N-ACETYLGLUCOSAMINE 2-EPIMERASE_N-ACETYLMANNOSAMINE KINASE"/>
    <property type="match status" value="1"/>
</dbReference>
<reference evidence="2" key="2">
    <citation type="submission" date="2020-09" db="EMBL/GenBank/DDBJ databases">
        <authorList>
            <person name="Sun Q."/>
            <person name="Sedlacek I."/>
        </authorList>
    </citation>
    <scope>NUCLEOTIDE SEQUENCE</scope>
    <source>
        <strain evidence="2">CCM 8606</strain>
    </source>
</reference>
<dbReference type="RefSeq" id="WP_188354592.1">
    <property type="nucleotide sequence ID" value="NZ_BMDH01000001.1"/>
</dbReference>
<proteinExistence type="inferred from homology"/>
<accession>A0A8J3AGW2</accession>